<accession>A0A2V2LK55</accession>
<dbReference type="Proteomes" id="UP000245680">
    <property type="component" value="Unassembled WGS sequence"/>
</dbReference>
<evidence type="ECO:0000313" key="2">
    <source>
        <dbReference type="Proteomes" id="UP000245680"/>
    </source>
</evidence>
<sequence length="404" mass="45902">MQGDTVSEMWSMDDPALSDMANMQIRVTEVLEKYDDPILFTSKVGFEDYIFLNVLDLEDGFIFVASSITEEAIFLLKRNKLSILGALRSGDFIVVECASDYIVRRYWPINIDRFDQSLLPDPGAALSLEVDGVADTIDQAKSYFSIRLSGGTLDHERMAFHQFKKMVDNAYMVARKLLAPAEVKYSKSQVYDFQITEPEFGSLIINIERPNLPRKEIVSNYFKGDSVSQDDLRKVFWEAKGKTLNNLQDLKNALDLGQLDDAAVSNFALLIRDMSSIFPDRRDAFSDIEFSGEVDGSWRTLKFDGNDTEELKEAYRKFFEKPQFVTGVISIINEGTLNVVIKVLGTNEVRCNFSAEDFAEMKAMEHFQTGNMLRAHGTIFSRSRRDIMNCDRVATIFAKTEVPN</sequence>
<evidence type="ECO:0000313" key="1">
    <source>
        <dbReference type="EMBL" id="PWR02203.1"/>
    </source>
</evidence>
<protein>
    <submittedName>
        <fullName evidence="1">Uncharacterized protein</fullName>
    </submittedName>
</protein>
<dbReference type="AlphaFoldDB" id="A0A2V2LK55"/>
<keyword evidence="2" id="KW-1185">Reference proteome</keyword>
<reference evidence="1 2" key="1">
    <citation type="submission" date="2018-05" db="EMBL/GenBank/DDBJ databases">
        <title>Rhodobacteraceae gen. nov., sp. nov. isolated from sea water.</title>
        <authorList>
            <person name="Ren Y."/>
        </authorList>
    </citation>
    <scope>NUCLEOTIDE SEQUENCE [LARGE SCALE GENOMIC DNA]</scope>
    <source>
        <strain evidence="1 2">TG-679</strain>
    </source>
</reference>
<comment type="caution">
    <text evidence="1">The sequence shown here is derived from an EMBL/GenBank/DDBJ whole genome shotgun (WGS) entry which is preliminary data.</text>
</comment>
<dbReference type="EMBL" id="QGKU01000039">
    <property type="protein sequence ID" value="PWR02203.1"/>
    <property type="molecule type" value="Genomic_DNA"/>
</dbReference>
<proteinExistence type="predicted"/>
<gene>
    <name evidence="1" type="ORF">DKT77_13135</name>
</gene>
<name>A0A2V2LK55_9RHOB</name>
<organism evidence="1 2">
    <name type="scientific">Meridianimarinicoccus roseus</name>
    <dbReference type="NCBI Taxonomy" id="2072018"/>
    <lineage>
        <taxon>Bacteria</taxon>
        <taxon>Pseudomonadati</taxon>
        <taxon>Pseudomonadota</taxon>
        <taxon>Alphaproteobacteria</taxon>
        <taxon>Rhodobacterales</taxon>
        <taxon>Paracoccaceae</taxon>
        <taxon>Meridianimarinicoccus</taxon>
    </lineage>
</organism>